<name>A0A537IG58_9BACT</name>
<dbReference type="SUPFAM" id="SSF54593">
    <property type="entry name" value="Glyoxalase/Bleomycin resistance protein/Dihydroxybiphenyl dioxygenase"/>
    <property type="match status" value="1"/>
</dbReference>
<dbReference type="PROSITE" id="PS51819">
    <property type="entry name" value="VOC"/>
    <property type="match status" value="1"/>
</dbReference>
<feature type="domain" description="VOC" evidence="1">
    <location>
        <begin position="12"/>
        <end position="121"/>
    </location>
</feature>
<evidence type="ECO:0000313" key="3">
    <source>
        <dbReference type="Proteomes" id="UP000318834"/>
    </source>
</evidence>
<dbReference type="EMBL" id="VBAP01000159">
    <property type="protein sequence ID" value="TMI70215.1"/>
    <property type="molecule type" value="Genomic_DNA"/>
</dbReference>
<dbReference type="Pfam" id="PF00903">
    <property type="entry name" value="Glyoxalase"/>
    <property type="match status" value="1"/>
</dbReference>
<dbReference type="Proteomes" id="UP000318834">
    <property type="component" value="Unassembled WGS sequence"/>
</dbReference>
<evidence type="ECO:0000313" key="2">
    <source>
        <dbReference type="EMBL" id="TMI70215.1"/>
    </source>
</evidence>
<sequence length="121" mass="13848">MAHRPIPAPMLKFETVAVVVRDEKKATKFWKEKVGFRVVTSWPHWVTVGPRGANVRLHLCPDSRPEKGNTGYLFATADAAKEEARLRKKGVKITRPTKKEEWGTIFWFADPDGNEFQVIED</sequence>
<dbReference type="AlphaFoldDB" id="A0A537IG58"/>
<proteinExistence type="predicted"/>
<reference evidence="2 3" key="1">
    <citation type="journal article" date="2019" name="Nat. Microbiol.">
        <title>Mediterranean grassland soil C-N compound turnover is dependent on rainfall and depth, and is mediated by genomically divergent microorganisms.</title>
        <authorList>
            <person name="Diamond S."/>
            <person name="Andeer P.F."/>
            <person name="Li Z."/>
            <person name="Crits-Christoph A."/>
            <person name="Burstein D."/>
            <person name="Anantharaman K."/>
            <person name="Lane K.R."/>
            <person name="Thomas B.C."/>
            <person name="Pan C."/>
            <person name="Northen T.R."/>
            <person name="Banfield J.F."/>
        </authorList>
    </citation>
    <scope>NUCLEOTIDE SEQUENCE [LARGE SCALE GENOMIC DNA]</scope>
    <source>
        <strain evidence="2">NP_8</strain>
    </source>
</reference>
<accession>A0A537IG58</accession>
<dbReference type="InterPro" id="IPR037523">
    <property type="entry name" value="VOC_core"/>
</dbReference>
<dbReference type="PANTHER" id="PTHR36437:SF2">
    <property type="entry name" value="GLYOXALASE_BLEOMYCIN RESISTANCE PROTEIN_DIOXYGENASE"/>
    <property type="match status" value="1"/>
</dbReference>
<gene>
    <name evidence="2" type="ORF">E6H05_13965</name>
</gene>
<dbReference type="PANTHER" id="PTHR36437">
    <property type="entry name" value="GLYOXALASE/BLEOMYCIN RESISTANCE PROTEIN/DIOXYGENASE"/>
    <property type="match status" value="1"/>
</dbReference>
<dbReference type="InterPro" id="IPR029068">
    <property type="entry name" value="Glyas_Bleomycin-R_OHBP_Dase"/>
</dbReference>
<organism evidence="2 3">
    <name type="scientific">Candidatus Segetimicrobium genomatis</name>
    <dbReference type="NCBI Taxonomy" id="2569760"/>
    <lineage>
        <taxon>Bacteria</taxon>
        <taxon>Bacillati</taxon>
        <taxon>Candidatus Sysuimicrobiota</taxon>
        <taxon>Candidatus Sysuimicrobiia</taxon>
        <taxon>Candidatus Sysuimicrobiales</taxon>
        <taxon>Candidatus Segetimicrobiaceae</taxon>
        <taxon>Candidatus Segetimicrobium</taxon>
    </lineage>
</organism>
<dbReference type="InterPro" id="IPR004360">
    <property type="entry name" value="Glyas_Fos-R_dOase_dom"/>
</dbReference>
<dbReference type="Gene3D" id="3.10.180.10">
    <property type="entry name" value="2,3-Dihydroxybiphenyl 1,2-Dioxygenase, domain 1"/>
    <property type="match status" value="1"/>
</dbReference>
<protein>
    <recommendedName>
        <fullName evidence="1">VOC domain-containing protein</fullName>
    </recommendedName>
</protein>
<comment type="caution">
    <text evidence="2">The sequence shown here is derived from an EMBL/GenBank/DDBJ whole genome shotgun (WGS) entry which is preliminary data.</text>
</comment>
<evidence type="ECO:0000259" key="1">
    <source>
        <dbReference type="PROSITE" id="PS51819"/>
    </source>
</evidence>